<evidence type="ECO:0000259" key="3">
    <source>
        <dbReference type="Pfam" id="PF00134"/>
    </source>
</evidence>
<dbReference type="PIRSF" id="PIRSF036580">
    <property type="entry name" value="Cyclin_L"/>
    <property type="match status" value="1"/>
</dbReference>
<evidence type="ECO:0000256" key="1">
    <source>
        <dbReference type="ARBA" id="ARBA00022618"/>
    </source>
</evidence>
<organism evidence="4 5">
    <name type="scientific">Cuscuta campestris</name>
    <dbReference type="NCBI Taxonomy" id="132261"/>
    <lineage>
        <taxon>Eukaryota</taxon>
        <taxon>Viridiplantae</taxon>
        <taxon>Streptophyta</taxon>
        <taxon>Embryophyta</taxon>
        <taxon>Tracheophyta</taxon>
        <taxon>Spermatophyta</taxon>
        <taxon>Magnoliopsida</taxon>
        <taxon>eudicotyledons</taxon>
        <taxon>Gunneridae</taxon>
        <taxon>Pentapetalae</taxon>
        <taxon>asterids</taxon>
        <taxon>lamiids</taxon>
        <taxon>Solanales</taxon>
        <taxon>Convolvulaceae</taxon>
        <taxon>Cuscuteae</taxon>
        <taxon>Cuscuta</taxon>
        <taxon>Cuscuta subgen. Grammica</taxon>
        <taxon>Cuscuta sect. Cleistogrammica</taxon>
    </lineage>
</organism>
<dbReference type="GO" id="GO:0016538">
    <property type="term" value="F:cyclin-dependent protein serine/threonine kinase regulator activity"/>
    <property type="evidence" value="ECO:0007669"/>
    <property type="project" value="InterPro"/>
</dbReference>
<sequence length="116" mass="13344">MIYPAVDTFYLTNEQLKNSPSRRDGIDDATETTLQIYGCNFIQESGILLKLPQAVLATGQVLFHCFYCKKSYAHYNVKRVAASCVWPASKLEECPRKARQVLTIFHRLECWKENLP</sequence>
<protein>
    <recommendedName>
        <fullName evidence="3">Cyclin N-terminal domain-containing protein</fullName>
    </recommendedName>
</protein>
<dbReference type="EMBL" id="OOIL02006740">
    <property type="protein sequence ID" value="VFR01252.1"/>
    <property type="molecule type" value="Genomic_DNA"/>
</dbReference>
<proteinExistence type="predicted"/>
<feature type="domain" description="Cyclin N-terminal" evidence="3">
    <location>
        <begin position="13"/>
        <end position="104"/>
    </location>
</feature>
<dbReference type="AlphaFoldDB" id="A0A484NIG5"/>
<dbReference type="GO" id="GO:0051301">
    <property type="term" value="P:cell division"/>
    <property type="evidence" value="ECO:0007669"/>
    <property type="project" value="UniProtKB-KW"/>
</dbReference>
<keyword evidence="1" id="KW-0132">Cell division</keyword>
<reference evidence="4 5" key="1">
    <citation type="submission" date="2018-04" db="EMBL/GenBank/DDBJ databases">
        <authorList>
            <person name="Vogel A."/>
        </authorList>
    </citation>
    <scope>NUCLEOTIDE SEQUENCE [LARGE SCALE GENOMIC DNA]</scope>
</reference>
<dbReference type="OrthoDB" id="10264655at2759"/>
<accession>A0A484NIG5</accession>
<dbReference type="InterPro" id="IPR043198">
    <property type="entry name" value="Cyclin/Ssn8"/>
</dbReference>
<dbReference type="PANTHER" id="PTHR10026">
    <property type="entry name" value="CYCLIN"/>
    <property type="match status" value="1"/>
</dbReference>
<name>A0A484NIG5_9ASTE</name>
<dbReference type="Pfam" id="PF00134">
    <property type="entry name" value="Cyclin_N"/>
    <property type="match status" value="1"/>
</dbReference>
<evidence type="ECO:0000313" key="5">
    <source>
        <dbReference type="Proteomes" id="UP000595140"/>
    </source>
</evidence>
<dbReference type="Proteomes" id="UP000595140">
    <property type="component" value="Unassembled WGS sequence"/>
</dbReference>
<keyword evidence="5" id="KW-1185">Reference proteome</keyword>
<dbReference type="Gene3D" id="1.10.472.10">
    <property type="entry name" value="Cyclin-like"/>
    <property type="match status" value="1"/>
</dbReference>
<dbReference type="InterPro" id="IPR036915">
    <property type="entry name" value="Cyclin-like_sf"/>
</dbReference>
<gene>
    <name evidence="4" type="ORF">CCAM_LOCUS43027</name>
</gene>
<dbReference type="GO" id="GO:0006357">
    <property type="term" value="P:regulation of transcription by RNA polymerase II"/>
    <property type="evidence" value="ECO:0007669"/>
    <property type="project" value="InterPro"/>
</dbReference>
<keyword evidence="2" id="KW-0131">Cell cycle</keyword>
<evidence type="ECO:0000313" key="4">
    <source>
        <dbReference type="EMBL" id="VFR01252.1"/>
    </source>
</evidence>
<dbReference type="InterPro" id="IPR006671">
    <property type="entry name" value="Cyclin_N"/>
</dbReference>
<evidence type="ECO:0000256" key="2">
    <source>
        <dbReference type="ARBA" id="ARBA00023306"/>
    </source>
</evidence>
<dbReference type="SUPFAM" id="SSF47954">
    <property type="entry name" value="Cyclin-like"/>
    <property type="match status" value="1"/>
</dbReference>